<dbReference type="GO" id="GO:0005829">
    <property type="term" value="C:cytosol"/>
    <property type="evidence" value="ECO:0007669"/>
    <property type="project" value="TreeGrafter"/>
</dbReference>
<comment type="caution">
    <text evidence="3">The sequence shown here is derived from an EMBL/GenBank/DDBJ whole genome shotgun (WGS) entry which is preliminary data.</text>
</comment>
<dbReference type="InterPro" id="IPR001387">
    <property type="entry name" value="Cro/C1-type_HTH"/>
</dbReference>
<name>A0A0E2D5E2_LEPIR</name>
<dbReference type="PANTHER" id="PTHR46797">
    <property type="entry name" value="HTH-TYPE TRANSCRIPTIONAL REGULATOR"/>
    <property type="match status" value="1"/>
</dbReference>
<reference evidence="3 4" key="1">
    <citation type="submission" date="2012-10" db="EMBL/GenBank/DDBJ databases">
        <authorList>
            <person name="Harkins D.M."/>
            <person name="Durkin A.S."/>
            <person name="Brinkac L.M."/>
            <person name="Haft D.H."/>
            <person name="Selengut J.D."/>
            <person name="Sanka R."/>
            <person name="DePew J."/>
            <person name="Purushe J."/>
            <person name="Chanthongthip A."/>
            <person name="Lattana O."/>
            <person name="Phetsouvanh R."/>
            <person name="Newton P.N."/>
            <person name="Vinetz J.M."/>
            <person name="Sutton G.G."/>
            <person name="Nierman W.C."/>
            <person name="Fouts D.E."/>
        </authorList>
    </citation>
    <scope>NUCLEOTIDE SEQUENCE [LARGE SCALE GENOMIC DNA]</scope>
    <source>
        <strain evidence="3 4">UI 12758</strain>
    </source>
</reference>
<dbReference type="GO" id="GO:0003677">
    <property type="term" value="F:DNA binding"/>
    <property type="evidence" value="ECO:0007669"/>
    <property type="project" value="UniProtKB-KW"/>
</dbReference>
<dbReference type="InterPro" id="IPR010982">
    <property type="entry name" value="Lambda_DNA-bd_dom_sf"/>
</dbReference>
<sequence>MAICSEIAYAFEMDYDPILQSIVQKIRSIRESRDMSQESVAGLEISLRIYQKIEAGKGMPSLKTLLIIADSLGIHPKDLLDVPLLKDRPLKKEFPKRKRQNFVKKEVELLLKKKGRK</sequence>
<dbReference type="PANTHER" id="PTHR46797:SF1">
    <property type="entry name" value="METHYLPHOSPHONATE SYNTHASE"/>
    <property type="match status" value="1"/>
</dbReference>
<dbReference type="SMART" id="SM00530">
    <property type="entry name" value="HTH_XRE"/>
    <property type="match status" value="1"/>
</dbReference>
<evidence type="ECO:0000313" key="4">
    <source>
        <dbReference type="Proteomes" id="UP000001340"/>
    </source>
</evidence>
<dbReference type="PROSITE" id="PS50943">
    <property type="entry name" value="HTH_CROC1"/>
    <property type="match status" value="1"/>
</dbReference>
<dbReference type="CDD" id="cd00093">
    <property type="entry name" value="HTH_XRE"/>
    <property type="match status" value="1"/>
</dbReference>
<dbReference type="Pfam" id="PF01381">
    <property type="entry name" value="HTH_3"/>
    <property type="match status" value="1"/>
</dbReference>
<dbReference type="AlphaFoldDB" id="A0A0E2D5E2"/>
<dbReference type="SUPFAM" id="SSF47413">
    <property type="entry name" value="lambda repressor-like DNA-binding domains"/>
    <property type="match status" value="1"/>
</dbReference>
<keyword evidence="1 3" id="KW-0238">DNA-binding</keyword>
<dbReference type="EMBL" id="AHNR02000036">
    <property type="protein sequence ID" value="EKR55113.1"/>
    <property type="molecule type" value="Genomic_DNA"/>
</dbReference>
<feature type="domain" description="HTH cro/C1-type" evidence="2">
    <location>
        <begin position="26"/>
        <end position="79"/>
    </location>
</feature>
<proteinExistence type="predicted"/>
<gene>
    <name evidence="3" type="ORF">LEP1GSC105_2549</name>
</gene>
<accession>A0A0E2D5E2</accession>
<evidence type="ECO:0000256" key="1">
    <source>
        <dbReference type="ARBA" id="ARBA00023125"/>
    </source>
</evidence>
<evidence type="ECO:0000313" key="3">
    <source>
        <dbReference type="EMBL" id="EKR55113.1"/>
    </source>
</evidence>
<dbReference type="RefSeq" id="WP_000952067.1">
    <property type="nucleotide sequence ID" value="NZ_AHNR02000036.1"/>
</dbReference>
<organism evidence="3 4">
    <name type="scientific">Leptospira interrogans str. UI 12758</name>
    <dbReference type="NCBI Taxonomy" id="1049938"/>
    <lineage>
        <taxon>Bacteria</taxon>
        <taxon>Pseudomonadati</taxon>
        <taxon>Spirochaetota</taxon>
        <taxon>Spirochaetia</taxon>
        <taxon>Leptospirales</taxon>
        <taxon>Leptospiraceae</taxon>
        <taxon>Leptospira</taxon>
    </lineage>
</organism>
<dbReference type="Proteomes" id="UP000001340">
    <property type="component" value="Unassembled WGS sequence"/>
</dbReference>
<dbReference type="InterPro" id="IPR050807">
    <property type="entry name" value="TransReg_Diox_bact_type"/>
</dbReference>
<evidence type="ECO:0000259" key="2">
    <source>
        <dbReference type="PROSITE" id="PS50943"/>
    </source>
</evidence>
<dbReference type="Gene3D" id="1.10.260.40">
    <property type="entry name" value="lambda repressor-like DNA-binding domains"/>
    <property type="match status" value="1"/>
</dbReference>
<dbReference type="GO" id="GO:0003700">
    <property type="term" value="F:DNA-binding transcription factor activity"/>
    <property type="evidence" value="ECO:0007669"/>
    <property type="project" value="TreeGrafter"/>
</dbReference>
<protein>
    <submittedName>
        <fullName evidence="3">DNA-binding helix-turn-helix protein</fullName>
    </submittedName>
</protein>